<comment type="caution">
    <text evidence="2">The sequence shown here is derived from an EMBL/GenBank/DDBJ whole genome shotgun (WGS) entry which is preliminary data.</text>
</comment>
<accession>A0A8T4GVX1</accession>
<evidence type="ECO:0000313" key="2">
    <source>
        <dbReference type="EMBL" id="MBP1986262.1"/>
    </source>
</evidence>
<evidence type="ECO:0000256" key="1">
    <source>
        <dbReference type="SAM" id="MobiDB-lite"/>
    </source>
</evidence>
<dbReference type="Proteomes" id="UP000823736">
    <property type="component" value="Unassembled WGS sequence"/>
</dbReference>
<dbReference type="InterPro" id="IPR013784">
    <property type="entry name" value="Carb-bd-like_fold"/>
</dbReference>
<dbReference type="SUPFAM" id="SSF49452">
    <property type="entry name" value="Starch-binding domain-like"/>
    <property type="match status" value="1"/>
</dbReference>
<proteinExistence type="predicted"/>
<dbReference type="InterPro" id="IPR013783">
    <property type="entry name" value="Ig-like_fold"/>
</dbReference>
<name>A0A8T4GVX1_9EURY</name>
<organism evidence="2 3">
    <name type="scientific">Halolamina salifodinae</name>
    <dbReference type="NCBI Taxonomy" id="1202767"/>
    <lineage>
        <taxon>Archaea</taxon>
        <taxon>Methanobacteriati</taxon>
        <taxon>Methanobacteriota</taxon>
        <taxon>Stenosarchaea group</taxon>
        <taxon>Halobacteria</taxon>
        <taxon>Halobacteriales</taxon>
        <taxon>Haloferacaceae</taxon>
    </lineage>
</organism>
<feature type="region of interest" description="Disordered" evidence="1">
    <location>
        <begin position="76"/>
        <end position="99"/>
    </location>
</feature>
<evidence type="ECO:0000313" key="3">
    <source>
        <dbReference type="Proteomes" id="UP000823736"/>
    </source>
</evidence>
<dbReference type="EMBL" id="JAGGLC010000001">
    <property type="protein sequence ID" value="MBP1986262.1"/>
    <property type="molecule type" value="Genomic_DNA"/>
</dbReference>
<protein>
    <submittedName>
        <fullName evidence="2">Uncharacterized protein</fullName>
    </submittedName>
</protein>
<dbReference type="RefSeq" id="WP_209490518.1">
    <property type="nucleotide sequence ID" value="NZ_JAGGLC010000001.1"/>
</dbReference>
<dbReference type="Gene3D" id="2.60.40.10">
    <property type="entry name" value="Immunoglobulins"/>
    <property type="match status" value="1"/>
</dbReference>
<dbReference type="OrthoDB" id="205784at2157"/>
<gene>
    <name evidence="2" type="ORF">J2753_000735</name>
</gene>
<keyword evidence="3" id="KW-1185">Reference proteome</keyword>
<reference evidence="2" key="1">
    <citation type="submission" date="2021-03" db="EMBL/GenBank/DDBJ databases">
        <title>Genomic Encyclopedia of Type Strains, Phase IV (KMG-IV): sequencing the most valuable type-strain genomes for metagenomic binning, comparative biology and taxonomic classification.</title>
        <authorList>
            <person name="Goeker M."/>
        </authorList>
    </citation>
    <scope>NUCLEOTIDE SEQUENCE</scope>
    <source>
        <strain evidence="2">DSM 26232</strain>
    </source>
</reference>
<sequence length="99" mass="9899">MTKDGYERAALSVAVGESAQSVDLEIARETQISLSLAEDSVDAGDSVTAMVTDAYGDPVAGATLLLDGEAVAETDADGTASVPVESGGEHTVRARAGGT</sequence>
<dbReference type="GO" id="GO:0030246">
    <property type="term" value="F:carbohydrate binding"/>
    <property type="evidence" value="ECO:0007669"/>
    <property type="project" value="InterPro"/>
</dbReference>
<dbReference type="AlphaFoldDB" id="A0A8T4GVX1"/>